<organism evidence="3 4">
    <name type="scientific">Reticulibacter mediterranei</name>
    <dbReference type="NCBI Taxonomy" id="2778369"/>
    <lineage>
        <taxon>Bacteria</taxon>
        <taxon>Bacillati</taxon>
        <taxon>Chloroflexota</taxon>
        <taxon>Ktedonobacteria</taxon>
        <taxon>Ktedonobacterales</taxon>
        <taxon>Reticulibacteraceae</taxon>
        <taxon>Reticulibacter</taxon>
    </lineage>
</organism>
<feature type="transmembrane region" description="Helical" evidence="2">
    <location>
        <begin position="75"/>
        <end position="95"/>
    </location>
</feature>
<dbReference type="Proteomes" id="UP000597444">
    <property type="component" value="Unassembled WGS sequence"/>
</dbReference>
<feature type="region of interest" description="Disordered" evidence="1">
    <location>
        <begin position="267"/>
        <end position="292"/>
    </location>
</feature>
<keyword evidence="2" id="KW-1133">Transmembrane helix</keyword>
<evidence type="ECO:0000256" key="1">
    <source>
        <dbReference type="SAM" id="MobiDB-lite"/>
    </source>
</evidence>
<keyword evidence="2" id="KW-0812">Transmembrane</keyword>
<dbReference type="Pfam" id="PF10086">
    <property type="entry name" value="YhfC"/>
    <property type="match status" value="1"/>
</dbReference>
<name>A0A8J3IFC9_9CHLR</name>
<comment type="caution">
    <text evidence="3">The sequence shown here is derived from an EMBL/GenBank/DDBJ whole genome shotgun (WGS) entry which is preliminary data.</text>
</comment>
<feature type="transmembrane region" description="Helical" evidence="2">
    <location>
        <begin position="184"/>
        <end position="201"/>
    </location>
</feature>
<evidence type="ECO:0000313" key="3">
    <source>
        <dbReference type="EMBL" id="GHO91490.1"/>
    </source>
</evidence>
<evidence type="ECO:0000313" key="4">
    <source>
        <dbReference type="Proteomes" id="UP000597444"/>
    </source>
</evidence>
<gene>
    <name evidence="3" type="ORF">KSF_015380</name>
</gene>
<feature type="transmembrane region" description="Helical" evidence="2">
    <location>
        <begin position="41"/>
        <end position="63"/>
    </location>
</feature>
<feature type="transmembrane region" description="Helical" evidence="2">
    <location>
        <begin position="116"/>
        <end position="144"/>
    </location>
</feature>
<protein>
    <submittedName>
        <fullName evidence="3">Membrane protein</fullName>
    </submittedName>
</protein>
<proteinExistence type="predicted"/>
<feature type="transmembrane region" description="Helical" evidence="2">
    <location>
        <begin position="236"/>
        <end position="256"/>
    </location>
</feature>
<keyword evidence="4" id="KW-1185">Reference proteome</keyword>
<evidence type="ECO:0000256" key="2">
    <source>
        <dbReference type="SAM" id="Phobius"/>
    </source>
</evidence>
<sequence>MLLTNTGWLVSTIMALVFVILYPLVLAIVVHRRLQVSWRYFGYGALIFLLFQLVTRVPLVLWLQNVLGPQLKASVALSLVWIIVLALTAGLTEEIGRYLGYRWFMKREEKTWNKAVMYGLGHGGFESMALVGGLLLVTVINVLYLSNTGLEALPAAQREVVAQQFAAINAAPFWTPLVAAWERVWTVPFHIGASVLVLQVFQRQRFFWLWLAVLLHTAVDIVGPVLNLWLGSNLTVTLLSEGWVTLAGLFGIWLIWRFRRVETPASVPADESVPPATLSLDATEASQLEQGE</sequence>
<dbReference type="RefSeq" id="WP_220202385.1">
    <property type="nucleotide sequence ID" value="NZ_BNJK01000001.1"/>
</dbReference>
<accession>A0A8J3IFC9</accession>
<reference evidence="3" key="1">
    <citation type="submission" date="2020-10" db="EMBL/GenBank/DDBJ databases">
        <title>Taxonomic study of unclassified bacteria belonging to the class Ktedonobacteria.</title>
        <authorList>
            <person name="Yabe S."/>
            <person name="Wang C.M."/>
            <person name="Zheng Y."/>
            <person name="Sakai Y."/>
            <person name="Cavaletti L."/>
            <person name="Monciardini P."/>
            <person name="Donadio S."/>
        </authorList>
    </citation>
    <scope>NUCLEOTIDE SEQUENCE</scope>
    <source>
        <strain evidence="3">ID150040</strain>
    </source>
</reference>
<feature type="transmembrane region" description="Helical" evidence="2">
    <location>
        <begin position="6"/>
        <end position="29"/>
    </location>
</feature>
<keyword evidence="2" id="KW-0472">Membrane</keyword>
<dbReference type="EMBL" id="BNJK01000001">
    <property type="protein sequence ID" value="GHO91490.1"/>
    <property type="molecule type" value="Genomic_DNA"/>
</dbReference>
<dbReference type="AlphaFoldDB" id="A0A8J3IFC9"/>
<feature type="transmembrane region" description="Helical" evidence="2">
    <location>
        <begin position="208"/>
        <end position="230"/>
    </location>
</feature>
<dbReference type="InterPro" id="IPR011397">
    <property type="entry name" value="YhfC"/>
</dbReference>